<dbReference type="InterPro" id="IPR036942">
    <property type="entry name" value="Beta-barrel_TonB_sf"/>
</dbReference>
<name>A0A1V8M6Z3_9GAMM</name>
<dbReference type="InterPro" id="IPR037066">
    <property type="entry name" value="Plug_dom_sf"/>
</dbReference>
<keyword evidence="7 9" id="KW-0472">Membrane</keyword>
<evidence type="ECO:0000256" key="2">
    <source>
        <dbReference type="ARBA" id="ARBA00022448"/>
    </source>
</evidence>
<keyword evidence="4 9" id="KW-0812">Transmembrane</keyword>
<dbReference type="PANTHER" id="PTHR30069:SF40">
    <property type="entry name" value="TONB-DEPENDENT RECEPTOR NMB0964-RELATED"/>
    <property type="match status" value="1"/>
</dbReference>
<evidence type="ECO:0000256" key="10">
    <source>
        <dbReference type="PROSITE-ProRule" id="PRU10144"/>
    </source>
</evidence>
<dbReference type="InterPro" id="IPR000531">
    <property type="entry name" value="Beta-barrel_TonB"/>
</dbReference>
<evidence type="ECO:0000256" key="6">
    <source>
        <dbReference type="ARBA" id="ARBA00023077"/>
    </source>
</evidence>
<dbReference type="Proteomes" id="UP000191980">
    <property type="component" value="Unassembled WGS sequence"/>
</dbReference>
<evidence type="ECO:0000259" key="13">
    <source>
        <dbReference type="Pfam" id="PF07715"/>
    </source>
</evidence>
<feature type="domain" description="TonB-dependent receptor plug" evidence="13">
    <location>
        <begin position="23"/>
        <end position="127"/>
    </location>
</feature>
<dbReference type="GO" id="GO:0009279">
    <property type="term" value="C:cell outer membrane"/>
    <property type="evidence" value="ECO:0007669"/>
    <property type="project" value="UniProtKB-SubCell"/>
</dbReference>
<comment type="caution">
    <text evidence="14">The sequence shown here is derived from an EMBL/GenBank/DDBJ whole genome shotgun (WGS) entry which is preliminary data.</text>
</comment>
<evidence type="ECO:0000256" key="5">
    <source>
        <dbReference type="ARBA" id="ARBA00022729"/>
    </source>
</evidence>
<protein>
    <recommendedName>
        <fullName evidence="16">TonB-dependent receptor</fullName>
    </recommendedName>
</protein>
<comment type="similarity">
    <text evidence="9 11">Belongs to the TonB-dependent receptor family.</text>
</comment>
<dbReference type="Gene3D" id="2.170.130.10">
    <property type="entry name" value="TonB-dependent receptor, plug domain"/>
    <property type="match status" value="1"/>
</dbReference>
<keyword evidence="2 9" id="KW-0813">Transport</keyword>
<dbReference type="PROSITE" id="PS52016">
    <property type="entry name" value="TONB_DEPENDENT_REC_3"/>
    <property type="match status" value="1"/>
</dbReference>
<dbReference type="InterPro" id="IPR010917">
    <property type="entry name" value="TonB_rcpt_CS"/>
</dbReference>
<sequence>MLAEGLQELEPVIVSAPLHKKAAETVHPVNILAGGDLARKQATTIGETLKGELGIHSMSFGSSVGQPVIRGQTGLRVQVLQNGLSSLDASGVSPDHANTTEALLAERIEVLRGPASLLYGSGAIGGIVNVIDNRIPMYVPESAELAFEQRYNSVSDQWSSVLKHDGGLENLAWHVDGFYRTSDDYHVPTESNGLGYVPNTDAESWSGTVGTSWIDDWGMLGFSVNYLDNNYGVPPVDELVRIDLKQTRYDAKAEFYEPFSWIEVLKLRFAYNDYQHAELEDGITVGTQFDNQGFEGRAELVHNELGFIDHGALGFQALSNNLVATGAEAFVPPSETQNYAVFMVEDIHAGKLAYEFGLRVEYQQIDAEGYARKQHTPVSASLSALWTVTDNLFVSLAFTHAQRAPDVVELFADGVHFAAQNYELGDEDLQLETSYNLELSFKTDFDWFSTELNVFHNWSNNYILQQNTGDWFNLDSDSFVSSCTSAESCLPVYQATQNDARFYGYEAELALPLWEGEDNQFDLTLFSDFVRGELVAGGNVPRMPPLRYGFQLDYFGYDAFSAGVRFTRAEAQTYVGENETPTPGYILLGANVSYQVQLADKYDLLVFLKGNNLLNETIRNSTSFLKEYAPEPGRGAELGLRVSF</sequence>
<dbReference type="SUPFAM" id="SSF56935">
    <property type="entry name" value="Porins"/>
    <property type="match status" value="1"/>
</dbReference>
<accession>A0A1V8M6Z3</accession>
<evidence type="ECO:0000256" key="7">
    <source>
        <dbReference type="ARBA" id="ARBA00023136"/>
    </source>
</evidence>
<comment type="subcellular location">
    <subcellularLocation>
        <location evidence="1 9">Cell outer membrane</location>
        <topology evidence="1 9">Multi-pass membrane protein</topology>
    </subcellularLocation>
</comment>
<dbReference type="PROSITE" id="PS01156">
    <property type="entry name" value="TONB_DEPENDENT_REC_2"/>
    <property type="match status" value="1"/>
</dbReference>
<dbReference type="Gene3D" id="2.40.170.20">
    <property type="entry name" value="TonB-dependent receptor, beta-barrel domain"/>
    <property type="match status" value="1"/>
</dbReference>
<keyword evidence="6 11" id="KW-0798">TonB box</keyword>
<keyword evidence="3 9" id="KW-1134">Transmembrane beta strand</keyword>
<evidence type="ECO:0000313" key="14">
    <source>
        <dbReference type="EMBL" id="OQK17319.1"/>
    </source>
</evidence>
<dbReference type="GO" id="GO:0044718">
    <property type="term" value="P:siderophore transmembrane transport"/>
    <property type="evidence" value="ECO:0007669"/>
    <property type="project" value="TreeGrafter"/>
</dbReference>
<keyword evidence="8 9" id="KW-0998">Cell outer membrane</keyword>
<gene>
    <name evidence="14" type="ORF">AU255_05395</name>
</gene>
<dbReference type="AlphaFoldDB" id="A0A1V8M6Z3"/>
<dbReference type="EMBL" id="LPUF01000001">
    <property type="protein sequence ID" value="OQK17319.1"/>
    <property type="molecule type" value="Genomic_DNA"/>
</dbReference>
<evidence type="ECO:0000256" key="9">
    <source>
        <dbReference type="PROSITE-ProRule" id="PRU01360"/>
    </source>
</evidence>
<evidence type="ECO:0008006" key="16">
    <source>
        <dbReference type="Google" id="ProtNLM"/>
    </source>
</evidence>
<proteinExistence type="inferred from homology"/>
<reference evidence="14 15" key="1">
    <citation type="submission" date="2015-12" db="EMBL/GenBank/DDBJ databases">
        <authorList>
            <person name="Shamseldin A."/>
            <person name="Moawad H."/>
            <person name="Abd El-Rahim W.M."/>
            <person name="Sadowsky M.J."/>
        </authorList>
    </citation>
    <scope>NUCLEOTIDE SEQUENCE [LARGE SCALE GENOMIC DNA]</scope>
    <source>
        <strain evidence="14 15">WF1</strain>
    </source>
</reference>
<evidence type="ECO:0000313" key="15">
    <source>
        <dbReference type="Proteomes" id="UP000191980"/>
    </source>
</evidence>
<organism evidence="14 15">
    <name type="scientific">Methyloprofundus sedimenti</name>
    <dbReference type="NCBI Taxonomy" id="1420851"/>
    <lineage>
        <taxon>Bacteria</taxon>
        <taxon>Pseudomonadati</taxon>
        <taxon>Pseudomonadota</taxon>
        <taxon>Gammaproteobacteria</taxon>
        <taxon>Methylococcales</taxon>
        <taxon>Methylococcaceae</taxon>
        <taxon>Methyloprofundus</taxon>
    </lineage>
</organism>
<dbReference type="Pfam" id="PF07715">
    <property type="entry name" value="Plug"/>
    <property type="match status" value="1"/>
</dbReference>
<feature type="domain" description="TonB-dependent receptor-like beta-barrel" evidence="12">
    <location>
        <begin position="190"/>
        <end position="613"/>
    </location>
</feature>
<dbReference type="InterPro" id="IPR012910">
    <property type="entry name" value="Plug_dom"/>
</dbReference>
<dbReference type="STRING" id="1420851.AU255_05395"/>
<feature type="short sequence motif" description="TonB C-terminal box" evidence="10">
    <location>
        <begin position="627"/>
        <end position="644"/>
    </location>
</feature>
<evidence type="ECO:0000256" key="11">
    <source>
        <dbReference type="RuleBase" id="RU003357"/>
    </source>
</evidence>
<evidence type="ECO:0000256" key="1">
    <source>
        <dbReference type="ARBA" id="ARBA00004571"/>
    </source>
</evidence>
<keyword evidence="15" id="KW-1185">Reference proteome</keyword>
<evidence type="ECO:0000256" key="8">
    <source>
        <dbReference type="ARBA" id="ARBA00023237"/>
    </source>
</evidence>
<dbReference type="GO" id="GO:0015344">
    <property type="term" value="F:siderophore uptake transmembrane transporter activity"/>
    <property type="evidence" value="ECO:0007669"/>
    <property type="project" value="TreeGrafter"/>
</dbReference>
<evidence type="ECO:0000259" key="12">
    <source>
        <dbReference type="Pfam" id="PF00593"/>
    </source>
</evidence>
<evidence type="ECO:0000256" key="3">
    <source>
        <dbReference type="ARBA" id="ARBA00022452"/>
    </source>
</evidence>
<evidence type="ECO:0000256" key="4">
    <source>
        <dbReference type="ARBA" id="ARBA00022692"/>
    </source>
</evidence>
<keyword evidence="5" id="KW-0732">Signal</keyword>
<dbReference type="PANTHER" id="PTHR30069">
    <property type="entry name" value="TONB-DEPENDENT OUTER MEMBRANE RECEPTOR"/>
    <property type="match status" value="1"/>
</dbReference>
<dbReference type="InterPro" id="IPR039426">
    <property type="entry name" value="TonB-dep_rcpt-like"/>
</dbReference>
<dbReference type="Pfam" id="PF00593">
    <property type="entry name" value="TonB_dep_Rec_b-barrel"/>
    <property type="match status" value="1"/>
</dbReference>